<keyword evidence="8 11" id="KW-0067">ATP-binding</keyword>
<accession>A0A363UM12</accession>
<evidence type="ECO:0000256" key="9">
    <source>
        <dbReference type="ARBA" id="ARBA00023141"/>
    </source>
</evidence>
<feature type="binding site" evidence="11">
    <location>
        <position position="40"/>
    </location>
    <ligand>
        <name>substrate</name>
    </ligand>
</feature>
<keyword evidence="7 11" id="KW-0418">Kinase</keyword>
<dbReference type="InterPro" id="IPR027417">
    <property type="entry name" value="P-loop_NTPase"/>
</dbReference>
<dbReference type="GO" id="GO:0005524">
    <property type="term" value="F:ATP binding"/>
    <property type="evidence" value="ECO:0007669"/>
    <property type="project" value="UniProtKB-UniRule"/>
</dbReference>
<evidence type="ECO:0000256" key="11">
    <source>
        <dbReference type="HAMAP-Rule" id="MF_00109"/>
    </source>
</evidence>
<dbReference type="EC" id="2.7.1.71" evidence="3 11"/>
<organism evidence="12 13">
    <name type="scientific">Abyssibacter profundi</name>
    <dbReference type="NCBI Taxonomy" id="2182787"/>
    <lineage>
        <taxon>Bacteria</taxon>
        <taxon>Pseudomonadati</taxon>
        <taxon>Pseudomonadota</taxon>
        <taxon>Gammaproteobacteria</taxon>
        <taxon>Chromatiales</taxon>
        <taxon>Oceanococcaceae</taxon>
        <taxon>Abyssibacter</taxon>
    </lineage>
</organism>
<sequence length="180" mass="20120">MTQDSAQLTRIFLVGPPGAGKTTIGRRLARLRALEFVDSDHEIEACCGVDIPYIFEIEGEAGFRRREAKMIDRLTQRDDIVLATGGGSVLMDDNRACLASRGYVIYLHATLEQQLQRTRNSQGRPLLNAGNRKQTLTTLFQTRDPLYREIADLIVETRGRAAKAVAQDIHRHLNTSQTAL</sequence>
<evidence type="ECO:0000256" key="6">
    <source>
        <dbReference type="ARBA" id="ARBA00022741"/>
    </source>
</evidence>
<dbReference type="Proteomes" id="UP000251800">
    <property type="component" value="Unassembled WGS sequence"/>
</dbReference>
<comment type="subcellular location">
    <subcellularLocation>
        <location evidence="11">Cytoplasm</location>
    </subcellularLocation>
</comment>
<dbReference type="Pfam" id="PF01202">
    <property type="entry name" value="SKI"/>
    <property type="match status" value="1"/>
</dbReference>
<dbReference type="InterPro" id="IPR000623">
    <property type="entry name" value="Shikimate_kinase/TSH1"/>
</dbReference>
<dbReference type="RefSeq" id="WP_109719661.1">
    <property type="nucleotide sequence ID" value="NZ_QEQK01000005.1"/>
</dbReference>
<comment type="catalytic activity">
    <reaction evidence="10 11">
        <text>shikimate + ATP = 3-phosphoshikimate + ADP + H(+)</text>
        <dbReference type="Rhea" id="RHEA:13121"/>
        <dbReference type="ChEBI" id="CHEBI:15378"/>
        <dbReference type="ChEBI" id="CHEBI:30616"/>
        <dbReference type="ChEBI" id="CHEBI:36208"/>
        <dbReference type="ChEBI" id="CHEBI:145989"/>
        <dbReference type="ChEBI" id="CHEBI:456216"/>
        <dbReference type="EC" id="2.7.1.71"/>
    </reaction>
</comment>
<dbReference type="CDD" id="cd00464">
    <property type="entry name" value="SK"/>
    <property type="match status" value="1"/>
</dbReference>
<feature type="binding site" evidence="11">
    <location>
        <position position="143"/>
    </location>
    <ligand>
        <name>substrate</name>
    </ligand>
</feature>
<dbReference type="GO" id="GO:0000287">
    <property type="term" value="F:magnesium ion binding"/>
    <property type="evidence" value="ECO:0007669"/>
    <property type="project" value="UniProtKB-UniRule"/>
</dbReference>
<evidence type="ECO:0000256" key="5">
    <source>
        <dbReference type="ARBA" id="ARBA00022679"/>
    </source>
</evidence>
<keyword evidence="13" id="KW-1185">Reference proteome</keyword>
<keyword evidence="9 11" id="KW-0057">Aromatic amino acid biosynthesis</keyword>
<feature type="binding site" evidence="11">
    <location>
        <position position="160"/>
    </location>
    <ligand>
        <name>ATP</name>
        <dbReference type="ChEBI" id="CHEBI:30616"/>
    </ligand>
</feature>
<comment type="pathway">
    <text evidence="1 11">Metabolic intermediate biosynthesis; chorismate biosynthesis; chorismate from D-erythrose 4-phosphate and phosphoenolpyruvate: step 5/7.</text>
</comment>
<feature type="binding site" evidence="11">
    <location>
        <position position="64"/>
    </location>
    <ligand>
        <name>substrate</name>
    </ligand>
</feature>
<dbReference type="OrthoDB" id="9800332at2"/>
<dbReference type="AlphaFoldDB" id="A0A363UM12"/>
<evidence type="ECO:0000256" key="7">
    <source>
        <dbReference type="ARBA" id="ARBA00022777"/>
    </source>
</evidence>
<dbReference type="GO" id="GO:0004765">
    <property type="term" value="F:shikimate kinase activity"/>
    <property type="evidence" value="ECO:0007669"/>
    <property type="project" value="UniProtKB-UniRule"/>
</dbReference>
<evidence type="ECO:0000256" key="10">
    <source>
        <dbReference type="ARBA" id="ARBA00048567"/>
    </source>
</evidence>
<dbReference type="HAMAP" id="MF_00109">
    <property type="entry name" value="Shikimate_kinase"/>
    <property type="match status" value="1"/>
</dbReference>
<gene>
    <name evidence="11" type="primary">aroK</name>
    <name evidence="12" type="ORF">DEH80_06420</name>
</gene>
<evidence type="ECO:0000256" key="2">
    <source>
        <dbReference type="ARBA" id="ARBA00006997"/>
    </source>
</evidence>
<comment type="function">
    <text evidence="11">Catalyzes the specific phosphorylation of the 3-hydroxyl group of shikimic acid using ATP as a cosubstrate.</text>
</comment>
<dbReference type="PROSITE" id="PS01128">
    <property type="entry name" value="SHIKIMATE_KINASE"/>
    <property type="match status" value="1"/>
</dbReference>
<dbReference type="PANTHER" id="PTHR21087:SF16">
    <property type="entry name" value="SHIKIMATE KINASE 1, CHLOROPLASTIC"/>
    <property type="match status" value="1"/>
</dbReference>
<name>A0A363UM12_9GAMM</name>
<dbReference type="InterPro" id="IPR031322">
    <property type="entry name" value="Shikimate/glucono_kinase"/>
</dbReference>
<dbReference type="EMBL" id="QEQK01000005">
    <property type="protein sequence ID" value="PWN56466.1"/>
    <property type="molecule type" value="Genomic_DNA"/>
</dbReference>
<comment type="subunit">
    <text evidence="11">Monomer.</text>
</comment>
<comment type="similarity">
    <text evidence="2 11">Belongs to the shikimate kinase family.</text>
</comment>
<proteinExistence type="inferred from homology"/>
<dbReference type="GO" id="GO:0008652">
    <property type="term" value="P:amino acid biosynthetic process"/>
    <property type="evidence" value="ECO:0007669"/>
    <property type="project" value="UniProtKB-KW"/>
</dbReference>
<dbReference type="InterPro" id="IPR023000">
    <property type="entry name" value="Shikimate_kinase_CS"/>
</dbReference>
<feature type="binding site" evidence="11">
    <location>
        <position position="86"/>
    </location>
    <ligand>
        <name>substrate</name>
    </ligand>
</feature>
<feature type="binding site" evidence="11">
    <location>
        <begin position="18"/>
        <end position="23"/>
    </location>
    <ligand>
        <name>ATP</name>
        <dbReference type="ChEBI" id="CHEBI:30616"/>
    </ligand>
</feature>
<keyword evidence="11" id="KW-0479">Metal-binding</keyword>
<comment type="caution">
    <text evidence="12">The sequence shown here is derived from an EMBL/GenBank/DDBJ whole genome shotgun (WGS) entry which is preliminary data.</text>
</comment>
<reference evidence="12 13" key="1">
    <citation type="submission" date="2018-05" db="EMBL/GenBank/DDBJ databases">
        <title>Abyssibacter profundi OUC007T gen. nov., sp. nov, a marine bacterium isolated from seawater of the Mariana Trench.</title>
        <authorList>
            <person name="Zhou S."/>
        </authorList>
    </citation>
    <scope>NUCLEOTIDE SEQUENCE [LARGE SCALE GENOMIC DNA]</scope>
    <source>
        <strain evidence="12 13">OUC007</strain>
    </source>
</reference>
<feature type="binding site" evidence="11">
    <location>
        <position position="22"/>
    </location>
    <ligand>
        <name>Mg(2+)</name>
        <dbReference type="ChEBI" id="CHEBI:18420"/>
    </ligand>
</feature>
<keyword evidence="11" id="KW-0963">Cytoplasm</keyword>
<dbReference type="SUPFAM" id="SSF52540">
    <property type="entry name" value="P-loop containing nucleoside triphosphate hydrolases"/>
    <property type="match status" value="1"/>
</dbReference>
<evidence type="ECO:0000256" key="1">
    <source>
        <dbReference type="ARBA" id="ARBA00004842"/>
    </source>
</evidence>
<dbReference type="GO" id="GO:0009423">
    <property type="term" value="P:chorismate biosynthetic process"/>
    <property type="evidence" value="ECO:0007669"/>
    <property type="project" value="UniProtKB-UniRule"/>
</dbReference>
<keyword evidence="6 11" id="KW-0547">Nucleotide-binding</keyword>
<keyword evidence="11" id="KW-0460">Magnesium</keyword>
<comment type="cofactor">
    <cofactor evidence="11">
        <name>Mg(2+)</name>
        <dbReference type="ChEBI" id="CHEBI:18420"/>
    </cofactor>
    <text evidence="11">Binds 1 Mg(2+) ion per subunit.</text>
</comment>
<dbReference type="Gene3D" id="3.40.50.300">
    <property type="entry name" value="P-loop containing nucleotide triphosphate hydrolases"/>
    <property type="match status" value="1"/>
</dbReference>
<evidence type="ECO:0000256" key="8">
    <source>
        <dbReference type="ARBA" id="ARBA00022840"/>
    </source>
</evidence>
<evidence type="ECO:0000313" key="12">
    <source>
        <dbReference type="EMBL" id="PWN56466.1"/>
    </source>
</evidence>
<dbReference type="GO" id="GO:0005829">
    <property type="term" value="C:cytosol"/>
    <property type="evidence" value="ECO:0007669"/>
    <property type="project" value="TreeGrafter"/>
</dbReference>
<dbReference type="GO" id="GO:0009073">
    <property type="term" value="P:aromatic amino acid family biosynthetic process"/>
    <property type="evidence" value="ECO:0007669"/>
    <property type="project" value="UniProtKB-KW"/>
</dbReference>
<evidence type="ECO:0000256" key="4">
    <source>
        <dbReference type="ARBA" id="ARBA00022605"/>
    </source>
</evidence>
<keyword evidence="4 11" id="KW-0028">Amino-acid biosynthesis</keyword>
<feature type="binding site" evidence="11">
    <location>
        <position position="124"/>
    </location>
    <ligand>
        <name>ATP</name>
        <dbReference type="ChEBI" id="CHEBI:30616"/>
    </ligand>
</feature>
<keyword evidence="5 11" id="KW-0808">Transferase</keyword>
<evidence type="ECO:0000313" key="13">
    <source>
        <dbReference type="Proteomes" id="UP000251800"/>
    </source>
</evidence>
<dbReference type="NCBIfam" id="NF003456">
    <property type="entry name" value="PRK05057.1"/>
    <property type="match status" value="1"/>
</dbReference>
<dbReference type="UniPathway" id="UPA00053">
    <property type="reaction ID" value="UER00088"/>
</dbReference>
<dbReference type="PRINTS" id="PR01100">
    <property type="entry name" value="SHIKIMTKNASE"/>
</dbReference>
<protein>
    <recommendedName>
        <fullName evidence="3 11">Shikimate kinase</fullName>
        <shortName evidence="11">SK</shortName>
        <ecNumber evidence="3 11">2.7.1.71</ecNumber>
    </recommendedName>
</protein>
<dbReference type="PANTHER" id="PTHR21087">
    <property type="entry name" value="SHIKIMATE KINASE"/>
    <property type="match status" value="1"/>
</dbReference>
<evidence type="ECO:0000256" key="3">
    <source>
        <dbReference type="ARBA" id="ARBA00012154"/>
    </source>
</evidence>